<dbReference type="EMBL" id="CP016809">
    <property type="protein sequence ID" value="ANY72917.1"/>
    <property type="molecule type" value="Genomic_DNA"/>
</dbReference>
<evidence type="ECO:0000256" key="2">
    <source>
        <dbReference type="ARBA" id="ARBA00023125"/>
    </source>
</evidence>
<dbReference type="AlphaFoldDB" id="A0A1B2DZ60"/>
<organism evidence="7">
    <name type="scientific">Paenibacillus ihbetae</name>
    <dbReference type="NCBI Taxonomy" id="1870820"/>
    <lineage>
        <taxon>Bacteria</taxon>
        <taxon>Bacillati</taxon>
        <taxon>Bacillota</taxon>
        <taxon>Bacilli</taxon>
        <taxon>Bacillales</taxon>
        <taxon>Paenibacillaceae</taxon>
        <taxon>Paenibacillus</taxon>
    </lineage>
</organism>
<feature type="domain" description="HTH araC/xylS-type" evidence="5">
    <location>
        <begin position="443"/>
        <end position="541"/>
    </location>
</feature>
<dbReference type="CDD" id="cd17536">
    <property type="entry name" value="REC_YesN-like"/>
    <property type="match status" value="1"/>
</dbReference>
<gene>
    <name evidence="7" type="ORF">BBD41_10135</name>
</gene>
<dbReference type="InterPro" id="IPR020449">
    <property type="entry name" value="Tscrpt_reg_AraC-type_HTH"/>
</dbReference>
<feature type="domain" description="Response regulatory" evidence="6">
    <location>
        <begin position="3"/>
        <end position="120"/>
    </location>
</feature>
<dbReference type="Gene3D" id="3.40.50.2300">
    <property type="match status" value="1"/>
</dbReference>
<dbReference type="GO" id="GO:0000160">
    <property type="term" value="P:phosphorelay signal transduction system"/>
    <property type="evidence" value="ECO:0007669"/>
    <property type="project" value="InterPro"/>
</dbReference>
<evidence type="ECO:0000256" key="4">
    <source>
        <dbReference type="PROSITE-ProRule" id="PRU00169"/>
    </source>
</evidence>
<dbReference type="Pfam" id="PF12833">
    <property type="entry name" value="HTH_18"/>
    <property type="match status" value="1"/>
</dbReference>
<dbReference type="SUPFAM" id="SSF46689">
    <property type="entry name" value="Homeodomain-like"/>
    <property type="match status" value="2"/>
</dbReference>
<dbReference type="PROSITE" id="PS01124">
    <property type="entry name" value="HTH_ARAC_FAMILY_2"/>
    <property type="match status" value="1"/>
</dbReference>
<keyword evidence="1" id="KW-0805">Transcription regulation</keyword>
<dbReference type="SMART" id="SM00448">
    <property type="entry name" value="REC"/>
    <property type="match status" value="1"/>
</dbReference>
<protein>
    <submittedName>
        <fullName evidence="7">DNA-binding response regulator</fullName>
    </submittedName>
</protein>
<dbReference type="InterPro" id="IPR018060">
    <property type="entry name" value="HTH_AraC"/>
</dbReference>
<dbReference type="Pfam" id="PF00072">
    <property type="entry name" value="Response_reg"/>
    <property type="match status" value="1"/>
</dbReference>
<dbReference type="PRINTS" id="PR00032">
    <property type="entry name" value="HTHARAC"/>
</dbReference>
<keyword evidence="2 7" id="KW-0238">DNA-binding</keyword>
<dbReference type="RefSeq" id="WP_099477520.1">
    <property type="nucleotide sequence ID" value="NZ_CP016809.1"/>
</dbReference>
<evidence type="ECO:0000256" key="3">
    <source>
        <dbReference type="ARBA" id="ARBA00023163"/>
    </source>
</evidence>
<dbReference type="PANTHER" id="PTHR43280:SF2">
    <property type="entry name" value="HTH-TYPE TRANSCRIPTIONAL REGULATOR EXSA"/>
    <property type="match status" value="1"/>
</dbReference>
<sequence>MYNVMLVDDDYPVIELLSETIPWEEMGLRLMGSYDNGLSAWEFAKTQPPDILITDIGMPKMNGLELSGRIREVKPDVRIAILSCHSEFHYAQQAMRLSIQDYLLKETLDPSELARLLLRFKQAMDVEAEQGWEKSRMRHLASEAQELRWEQRMRNFVQQPLLSPDKWRHELADIGVLRGNDHCLPVIGYLEELRQIKQRFASEQTLHFALGNVLREVLGSLKPEAVHIRYDARCLLLLFSYRPGLRHNVYDEVAACLRQVQATLCRILKIRMSFIIGTGCDSPQSLKLGLGELLGSERQRFYMEPGAVEKIKPKQHGAEIGSASGLYDYYEQASRELLEMLLGKAGPGDEDPADRWISRIREAEYAPEAVKDWLLKLMLDLKLKLRLHLLPSIPQAYAADALHKEMMGMDALSELHVWLKAYLVSTAREAGSGWGGSRRTEVAEACRYVSLRLDQRISLDEVAGFLHLNPSYFSRMFRKETGITFIEYVTRMKMERAKEQLLRTDHTVGEICESLGYDNVSHFTKTFKSHAGVTPVEYRSRLSV</sequence>
<dbReference type="KEGG" id="pib:BBD41_10135"/>
<dbReference type="GO" id="GO:0043565">
    <property type="term" value="F:sequence-specific DNA binding"/>
    <property type="evidence" value="ECO:0007669"/>
    <property type="project" value="InterPro"/>
</dbReference>
<dbReference type="Gene3D" id="1.10.10.60">
    <property type="entry name" value="Homeodomain-like"/>
    <property type="match status" value="2"/>
</dbReference>
<evidence type="ECO:0000259" key="5">
    <source>
        <dbReference type="PROSITE" id="PS01124"/>
    </source>
</evidence>
<dbReference type="PROSITE" id="PS50110">
    <property type="entry name" value="RESPONSE_REGULATORY"/>
    <property type="match status" value="1"/>
</dbReference>
<dbReference type="InterPro" id="IPR011006">
    <property type="entry name" value="CheY-like_superfamily"/>
</dbReference>
<evidence type="ECO:0000259" key="6">
    <source>
        <dbReference type="PROSITE" id="PS50110"/>
    </source>
</evidence>
<dbReference type="PANTHER" id="PTHR43280">
    <property type="entry name" value="ARAC-FAMILY TRANSCRIPTIONAL REGULATOR"/>
    <property type="match status" value="1"/>
</dbReference>
<evidence type="ECO:0000256" key="1">
    <source>
        <dbReference type="ARBA" id="ARBA00023015"/>
    </source>
</evidence>
<dbReference type="InterPro" id="IPR018062">
    <property type="entry name" value="HTH_AraC-typ_CS"/>
</dbReference>
<reference evidence="7" key="1">
    <citation type="submission" date="2016-08" db="EMBL/GenBank/DDBJ databases">
        <title>Complete Genome Seqeunce of Paenibacillus sp. nov. IHBB 9852 from high altitute lake of Indian trans-Himalayas.</title>
        <authorList>
            <person name="Kiran S."/>
            <person name="Swarnkar M.K."/>
            <person name="Rana A."/>
            <person name="Tewari R."/>
            <person name="Gulati A."/>
        </authorList>
    </citation>
    <scope>NUCLEOTIDE SEQUENCE [LARGE SCALE GENOMIC DNA]</scope>
    <source>
        <strain evidence="7">IHBB 9852</strain>
    </source>
</reference>
<feature type="modified residue" description="4-aspartylphosphate" evidence="4">
    <location>
        <position position="55"/>
    </location>
</feature>
<name>A0A1B2DZ60_9BACL</name>
<keyword evidence="3" id="KW-0804">Transcription</keyword>
<dbReference type="SUPFAM" id="SSF52172">
    <property type="entry name" value="CheY-like"/>
    <property type="match status" value="1"/>
</dbReference>
<keyword evidence="4" id="KW-0597">Phosphoprotein</keyword>
<dbReference type="SMART" id="SM00342">
    <property type="entry name" value="HTH_ARAC"/>
    <property type="match status" value="1"/>
</dbReference>
<dbReference type="GO" id="GO:0003700">
    <property type="term" value="F:DNA-binding transcription factor activity"/>
    <property type="evidence" value="ECO:0007669"/>
    <property type="project" value="InterPro"/>
</dbReference>
<dbReference type="PROSITE" id="PS00041">
    <property type="entry name" value="HTH_ARAC_FAMILY_1"/>
    <property type="match status" value="1"/>
</dbReference>
<accession>A0A1B2DZ60</accession>
<dbReference type="InterPro" id="IPR009057">
    <property type="entry name" value="Homeodomain-like_sf"/>
</dbReference>
<proteinExistence type="predicted"/>
<evidence type="ECO:0000313" key="7">
    <source>
        <dbReference type="EMBL" id="ANY72917.1"/>
    </source>
</evidence>
<dbReference type="InterPro" id="IPR001789">
    <property type="entry name" value="Sig_transdc_resp-reg_receiver"/>
</dbReference>